<evidence type="ECO:0000256" key="1">
    <source>
        <dbReference type="SAM" id="MobiDB-lite"/>
    </source>
</evidence>
<organism evidence="3 4">
    <name type="scientific">Acrasis kona</name>
    <dbReference type="NCBI Taxonomy" id="1008807"/>
    <lineage>
        <taxon>Eukaryota</taxon>
        <taxon>Discoba</taxon>
        <taxon>Heterolobosea</taxon>
        <taxon>Tetramitia</taxon>
        <taxon>Eutetramitia</taxon>
        <taxon>Acrasidae</taxon>
        <taxon>Acrasis</taxon>
    </lineage>
</organism>
<evidence type="ECO:0000259" key="2">
    <source>
        <dbReference type="PROSITE" id="PS50010"/>
    </source>
</evidence>
<dbReference type="PROSITE" id="PS50010">
    <property type="entry name" value="DH_2"/>
    <property type="match status" value="1"/>
</dbReference>
<dbReference type="Gene3D" id="1.20.900.10">
    <property type="entry name" value="Dbl homology (DH) domain"/>
    <property type="match status" value="1"/>
</dbReference>
<dbReference type="InterPro" id="IPR051092">
    <property type="entry name" value="FYVE_RhoGEF_PH"/>
</dbReference>
<dbReference type="PROSITE" id="PS00741">
    <property type="entry name" value="DH_1"/>
    <property type="match status" value="1"/>
</dbReference>
<dbReference type="SMART" id="SM00325">
    <property type="entry name" value="RhoGEF"/>
    <property type="match status" value="1"/>
</dbReference>
<keyword evidence="4" id="KW-1185">Reference proteome</keyword>
<reference evidence="3 4" key="1">
    <citation type="submission" date="2024-03" db="EMBL/GenBank/DDBJ databases">
        <title>The Acrasis kona genome and developmental transcriptomes reveal deep origins of eukaryotic multicellular pathways.</title>
        <authorList>
            <person name="Sheikh S."/>
            <person name="Fu C.-J."/>
            <person name="Brown M.W."/>
            <person name="Baldauf S.L."/>
        </authorList>
    </citation>
    <scope>NUCLEOTIDE SEQUENCE [LARGE SCALE GENOMIC DNA]</scope>
    <source>
        <strain evidence="3 4">ATCC MYA-3509</strain>
    </source>
</reference>
<feature type="region of interest" description="Disordered" evidence="1">
    <location>
        <begin position="1"/>
        <end position="41"/>
    </location>
</feature>
<evidence type="ECO:0000313" key="3">
    <source>
        <dbReference type="EMBL" id="KAL0491063.1"/>
    </source>
</evidence>
<name>A0AAW2ZQ15_9EUKA</name>
<dbReference type="CDD" id="cd00160">
    <property type="entry name" value="RhoGEF"/>
    <property type="match status" value="1"/>
</dbReference>
<dbReference type="InterPro" id="IPR001331">
    <property type="entry name" value="GDS_CDC24_CS"/>
</dbReference>
<accession>A0AAW2ZQ15</accession>
<comment type="caution">
    <text evidence="3">The sequence shown here is derived from an EMBL/GenBank/DDBJ whole genome shotgun (WGS) entry which is preliminary data.</text>
</comment>
<dbReference type="Pfam" id="PF00621">
    <property type="entry name" value="RhoGEF"/>
    <property type="match status" value="1"/>
</dbReference>
<gene>
    <name evidence="3" type="ORF">AKO1_009715</name>
</gene>
<proteinExistence type="predicted"/>
<protein>
    <submittedName>
        <fullName evidence="3">RasGEF</fullName>
    </submittedName>
</protein>
<sequence length="448" mass="51172">MTPQSTEGVAEPMLSPIEASRQQSSSNNLKEPESPSFGDNHLRREAKRQNVLQEILSTEKTYVKALYILSSHFIRPISRGNIITREVHEKIFNEIEMIIKINETFLSELEKIMTIHDSGTMKEYMKHAYSPSVSKFTGGFSLDESKSGFCVDPLASQASQVALLLLFYAQSFKLYIGYITNFKNAAEEYRAEKKRNKNFKDLCSLKHKTLIKEGQRISDLEGFLICPVQRIPRYRLLMEELLENMNQTDEGYDDIKSATQMITGIAMYCNERSSAVDKSVRIIEIVEKLNIDKFQFIIPSRRFVCEELSSVKMIKNKQLTDCDVYLFSDLILIVTCVHNLLGKKKNKVRQFSLRKGASIKDKQINDINVHVINPSEQPSSASGVLKRIDSFSETFVDVGINVEWYLSKVQKSDNAKKVPEKNMPKITLVCDSKEQAIRLCDSIKSCVR</sequence>
<dbReference type="EMBL" id="JAOPGA020001753">
    <property type="protein sequence ID" value="KAL0491063.1"/>
    <property type="molecule type" value="Genomic_DNA"/>
</dbReference>
<feature type="compositionally biased region" description="Polar residues" evidence="1">
    <location>
        <begin position="20"/>
        <end position="29"/>
    </location>
</feature>
<evidence type="ECO:0000313" key="4">
    <source>
        <dbReference type="Proteomes" id="UP001431209"/>
    </source>
</evidence>
<dbReference type="AlphaFoldDB" id="A0AAW2ZQ15"/>
<feature type="domain" description="DH" evidence="2">
    <location>
        <begin position="47"/>
        <end position="272"/>
    </location>
</feature>
<dbReference type="PANTHER" id="PTHR12673">
    <property type="entry name" value="FACIOGENITAL DYSPLASIA PROTEIN"/>
    <property type="match status" value="1"/>
</dbReference>
<dbReference type="GO" id="GO:0005085">
    <property type="term" value="F:guanyl-nucleotide exchange factor activity"/>
    <property type="evidence" value="ECO:0007669"/>
    <property type="project" value="InterPro"/>
</dbReference>
<dbReference type="PANTHER" id="PTHR12673:SF263">
    <property type="entry name" value="PLECKSTRIN DOMAIN-CONTAINING PROTEIN"/>
    <property type="match status" value="1"/>
</dbReference>
<dbReference type="Proteomes" id="UP001431209">
    <property type="component" value="Unassembled WGS sequence"/>
</dbReference>
<dbReference type="InterPro" id="IPR035899">
    <property type="entry name" value="DBL_dom_sf"/>
</dbReference>
<dbReference type="SUPFAM" id="SSF48065">
    <property type="entry name" value="DBL homology domain (DH-domain)"/>
    <property type="match status" value="1"/>
</dbReference>
<dbReference type="GO" id="GO:0035556">
    <property type="term" value="P:intracellular signal transduction"/>
    <property type="evidence" value="ECO:0007669"/>
    <property type="project" value="InterPro"/>
</dbReference>
<dbReference type="GO" id="GO:0005737">
    <property type="term" value="C:cytoplasm"/>
    <property type="evidence" value="ECO:0007669"/>
    <property type="project" value="TreeGrafter"/>
</dbReference>
<dbReference type="InterPro" id="IPR000219">
    <property type="entry name" value="DH_dom"/>
</dbReference>